<evidence type="ECO:0000313" key="3">
    <source>
        <dbReference type="Proteomes" id="UP000237000"/>
    </source>
</evidence>
<accession>A0A2P5CJ30</accession>
<organism evidence="2 3">
    <name type="scientific">Trema orientale</name>
    <name type="common">Charcoal tree</name>
    <name type="synonym">Celtis orientalis</name>
    <dbReference type="NCBI Taxonomy" id="63057"/>
    <lineage>
        <taxon>Eukaryota</taxon>
        <taxon>Viridiplantae</taxon>
        <taxon>Streptophyta</taxon>
        <taxon>Embryophyta</taxon>
        <taxon>Tracheophyta</taxon>
        <taxon>Spermatophyta</taxon>
        <taxon>Magnoliopsida</taxon>
        <taxon>eudicotyledons</taxon>
        <taxon>Gunneridae</taxon>
        <taxon>Pentapetalae</taxon>
        <taxon>rosids</taxon>
        <taxon>fabids</taxon>
        <taxon>Rosales</taxon>
        <taxon>Cannabaceae</taxon>
        <taxon>Trema</taxon>
    </lineage>
</organism>
<comment type="caution">
    <text evidence="2">The sequence shown here is derived from an EMBL/GenBank/DDBJ whole genome shotgun (WGS) entry which is preliminary data.</text>
</comment>
<reference evidence="3" key="1">
    <citation type="submission" date="2016-06" db="EMBL/GenBank/DDBJ databases">
        <title>Parallel loss of symbiosis genes in relatives of nitrogen-fixing non-legume Parasponia.</title>
        <authorList>
            <person name="Van Velzen R."/>
            <person name="Holmer R."/>
            <person name="Bu F."/>
            <person name="Rutten L."/>
            <person name="Van Zeijl A."/>
            <person name="Liu W."/>
            <person name="Santuari L."/>
            <person name="Cao Q."/>
            <person name="Sharma T."/>
            <person name="Shen D."/>
            <person name="Roswanjaya Y."/>
            <person name="Wardhani T."/>
            <person name="Kalhor M.S."/>
            <person name="Jansen J."/>
            <person name="Van den Hoogen J."/>
            <person name="Gungor B."/>
            <person name="Hartog M."/>
            <person name="Hontelez J."/>
            <person name="Verver J."/>
            <person name="Yang W.-C."/>
            <person name="Schijlen E."/>
            <person name="Repin R."/>
            <person name="Schilthuizen M."/>
            <person name="Schranz E."/>
            <person name="Heidstra R."/>
            <person name="Miyata K."/>
            <person name="Fedorova E."/>
            <person name="Kohlen W."/>
            <person name="Bisseling T."/>
            <person name="Smit S."/>
            <person name="Geurts R."/>
        </authorList>
    </citation>
    <scope>NUCLEOTIDE SEQUENCE [LARGE SCALE GENOMIC DNA]</scope>
    <source>
        <strain evidence="3">cv. RG33-2</strain>
    </source>
</reference>
<evidence type="ECO:0000256" key="1">
    <source>
        <dbReference type="SAM" id="MobiDB-lite"/>
    </source>
</evidence>
<dbReference type="Proteomes" id="UP000237000">
    <property type="component" value="Unassembled WGS sequence"/>
</dbReference>
<dbReference type="AlphaFoldDB" id="A0A2P5CJ30"/>
<feature type="region of interest" description="Disordered" evidence="1">
    <location>
        <begin position="68"/>
        <end position="89"/>
    </location>
</feature>
<gene>
    <name evidence="2" type="ORF">TorRG33x02_283240</name>
</gene>
<dbReference type="InParanoid" id="A0A2P5CJ30"/>
<keyword evidence="3" id="KW-1185">Reference proteome</keyword>
<evidence type="ECO:0000313" key="2">
    <source>
        <dbReference type="EMBL" id="PON61014.1"/>
    </source>
</evidence>
<proteinExistence type="predicted"/>
<protein>
    <submittedName>
        <fullName evidence="2">Uncharacterized protein</fullName>
    </submittedName>
</protein>
<name>A0A2P5CJ30_TREOI</name>
<feature type="compositionally biased region" description="Basic and acidic residues" evidence="1">
    <location>
        <begin position="78"/>
        <end position="89"/>
    </location>
</feature>
<dbReference type="EMBL" id="JXTC01000359">
    <property type="protein sequence ID" value="PON61014.1"/>
    <property type="molecule type" value="Genomic_DNA"/>
</dbReference>
<sequence>MVVEGEVDDLNELVSYQLILPFYLTGFGGGGADFPSLPFRLLQMVLLPPEQCAIQSPPVTTTNIKCMGGGQIEEGSDDERRSGNGGDDRRMALTLSSALVICERE</sequence>